<evidence type="ECO:0000259" key="1">
    <source>
        <dbReference type="Pfam" id="PF01738"/>
    </source>
</evidence>
<accession>A0A3M2LM84</accession>
<proteinExistence type="predicted"/>
<dbReference type="PANTHER" id="PTHR46623:SF6">
    <property type="entry name" value="ALPHA_BETA-HYDROLASES SUPERFAMILY PROTEIN"/>
    <property type="match status" value="1"/>
</dbReference>
<reference evidence="2 3" key="1">
    <citation type="submission" date="2018-10" db="EMBL/GenBank/DDBJ databases">
        <title>Isolation from cow dung.</title>
        <authorList>
            <person name="Ling L."/>
        </authorList>
    </citation>
    <scope>NUCLEOTIDE SEQUENCE [LARGE SCALE GENOMIC DNA]</scope>
    <source>
        <strain evidence="2 3">NEAU-LL90</strain>
    </source>
</reference>
<keyword evidence="2" id="KW-0378">Hydrolase</keyword>
<dbReference type="Pfam" id="PF01738">
    <property type="entry name" value="DLH"/>
    <property type="match status" value="1"/>
</dbReference>
<dbReference type="PANTHER" id="PTHR46623">
    <property type="entry name" value="CARBOXYMETHYLENEBUTENOLIDASE-RELATED"/>
    <property type="match status" value="1"/>
</dbReference>
<dbReference type="InterPro" id="IPR029058">
    <property type="entry name" value="AB_hydrolase_fold"/>
</dbReference>
<dbReference type="OrthoDB" id="188362at2"/>
<protein>
    <submittedName>
        <fullName evidence="2">Dienelactone hydrolase family protein</fullName>
    </submittedName>
</protein>
<name>A0A3M2LM84_9NOCA</name>
<feature type="domain" description="Dienelactone hydrolase" evidence="1">
    <location>
        <begin position="25"/>
        <end position="241"/>
    </location>
</feature>
<keyword evidence="3" id="KW-1185">Reference proteome</keyword>
<dbReference type="InterPro" id="IPR002925">
    <property type="entry name" value="Dienelactn_hydro"/>
</dbReference>
<dbReference type="InterPro" id="IPR051049">
    <property type="entry name" value="Dienelactone_hydrolase-like"/>
</dbReference>
<dbReference type="SUPFAM" id="SSF53474">
    <property type="entry name" value="alpha/beta-Hydrolases"/>
    <property type="match status" value="1"/>
</dbReference>
<dbReference type="Gene3D" id="3.40.50.1820">
    <property type="entry name" value="alpha/beta hydrolase"/>
    <property type="match status" value="1"/>
</dbReference>
<evidence type="ECO:0000313" key="3">
    <source>
        <dbReference type="Proteomes" id="UP000279275"/>
    </source>
</evidence>
<comment type="caution">
    <text evidence="2">The sequence shown here is derived from an EMBL/GenBank/DDBJ whole genome shotgun (WGS) entry which is preliminary data.</text>
</comment>
<sequence length="271" mass="27866">MATAPAGADRVAGESLVLDTADGPLDAYVARPSGSVRGAVIVAHQLFGVTSDIREFADRLAGDGYLAIAPNFYHRAGAGIALPVDDAGRAQGFELLGTLTRDGVVADFRAVTDWLSGQHQGPIAALGVSMGGHLAFLAAARLPIALTVVLYGGWLTGTELPVGGPTPTLDLAPEISGRLVYLVGDADHVVSAVDRELIGKALSDSGVGELIVLEGGVPHAYLSPGTPSYHAAAAATTWDRIAAELAGIQAAAVRRLRRPGLVSPQSARRDR</sequence>
<dbReference type="EMBL" id="RFFH01000001">
    <property type="protein sequence ID" value="RMI35868.1"/>
    <property type="molecule type" value="Genomic_DNA"/>
</dbReference>
<dbReference type="Proteomes" id="UP000279275">
    <property type="component" value="Unassembled WGS sequence"/>
</dbReference>
<gene>
    <name evidence="2" type="ORF">EBN03_05175</name>
</gene>
<dbReference type="GO" id="GO:0016787">
    <property type="term" value="F:hydrolase activity"/>
    <property type="evidence" value="ECO:0007669"/>
    <property type="project" value="UniProtKB-KW"/>
</dbReference>
<organism evidence="2 3">
    <name type="scientific">Nocardia stercoris</name>
    <dbReference type="NCBI Taxonomy" id="2483361"/>
    <lineage>
        <taxon>Bacteria</taxon>
        <taxon>Bacillati</taxon>
        <taxon>Actinomycetota</taxon>
        <taxon>Actinomycetes</taxon>
        <taxon>Mycobacteriales</taxon>
        <taxon>Nocardiaceae</taxon>
        <taxon>Nocardia</taxon>
    </lineage>
</organism>
<evidence type="ECO:0000313" key="2">
    <source>
        <dbReference type="EMBL" id="RMI35868.1"/>
    </source>
</evidence>
<dbReference type="AlphaFoldDB" id="A0A3M2LM84"/>